<accession>A0A9E8NFC3</accession>
<dbReference type="KEGG" id="dpf:ON006_13325"/>
<dbReference type="Proteomes" id="UP001164653">
    <property type="component" value="Chromosome"/>
</dbReference>
<evidence type="ECO:0000313" key="1">
    <source>
        <dbReference type="EMBL" id="WAC14918.1"/>
    </source>
</evidence>
<dbReference type="EMBL" id="CP112998">
    <property type="protein sequence ID" value="WAC14918.1"/>
    <property type="molecule type" value="Genomic_DNA"/>
</dbReference>
<dbReference type="RefSeq" id="WP_244820285.1">
    <property type="nucleotide sequence ID" value="NZ_CP112998.1"/>
</dbReference>
<name>A0A9E8NFC3_9BACT</name>
<gene>
    <name evidence="1" type="ORF">ON006_13325</name>
</gene>
<sequence length="59" mass="6373">MKDENKNPSEEKIIKSIEVAKEKLAELDDDQLENLAGGTDHEQATASGCSCQSGCNTTF</sequence>
<organism evidence="1 2">
    <name type="scientific">Dyadobacter pollutisoli</name>
    <dbReference type="NCBI Taxonomy" id="2910158"/>
    <lineage>
        <taxon>Bacteria</taxon>
        <taxon>Pseudomonadati</taxon>
        <taxon>Bacteroidota</taxon>
        <taxon>Cytophagia</taxon>
        <taxon>Cytophagales</taxon>
        <taxon>Spirosomataceae</taxon>
        <taxon>Dyadobacter</taxon>
    </lineage>
</organism>
<protein>
    <submittedName>
        <fullName evidence="1">Uncharacterized protein</fullName>
    </submittedName>
</protein>
<keyword evidence="2" id="KW-1185">Reference proteome</keyword>
<evidence type="ECO:0000313" key="2">
    <source>
        <dbReference type="Proteomes" id="UP001164653"/>
    </source>
</evidence>
<proteinExistence type="predicted"/>
<dbReference type="AlphaFoldDB" id="A0A9E8NFC3"/>
<reference evidence="1" key="1">
    <citation type="submission" date="2022-11" db="EMBL/GenBank/DDBJ databases">
        <title>Dyadobacter pollutisoli sp. nov., isolated from plastic dumped soil.</title>
        <authorList>
            <person name="Kim J.M."/>
            <person name="Kim K.R."/>
            <person name="Lee J.K."/>
            <person name="Hao L."/>
            <person name="Jeon C.O."/>
        </authorList>
    </citation>
    <scope>NUCLEOTIDE SEQUENCE</scope>
    <source>
        <strain evidence="1">U1</strain>
    </source>
</reference>